<keyword evidence="3" id="KW-0804">Transcription</keyword>
<dbReference type="SMART" id="SM01134">
    <property type="entry name" value="DeoRC"/>
    <property type="match status" value="1"/>
</dbReference>
<gene>
    <name evidence="5" type="ORF">SAMN04488241_10425</name>
</gene>
<proteinExistence type="predicted"/>
<evidence type="ECO:0000256" key="1">
    <source>
        <dbReference type="ARBA" id="ARBA00022491"/>
    </source>
</evidence>
<dbReference type="AlphaFoldDB" id="A0A1I5RP82"/>
<accession>A0A1I5RP82</accession>
<dbReference type="PANTHER" id="PTHR30363:SF4">
    <property type="entry name" value="GLYCEROL-3-PHOSPHATE REGULON REPRESSOR"/>
    <property type="match status" value="1"/>
</dbReference>
<dbReference type="RefSeq" id="WP_093332476.1">
    <property type="nucleotide sequence ID" value="NZ_FOXP01000004.1"/>
</dbReference>
<dbReference type="EMBL" id="FOXP01000004">
    <property type="protein sequence ID" value="SFP60364.1"/>
    <property type="molecule type" value="Genomic_DNA"/>
</dbReference>
<dbReference type="Pfam" id="PF00455">
    <property type="entry name" value="DeoRC"/>
    <property type="match status" value="1"/>
</dbReference>
<dbReference type="InterPro" id="IPR037171">
    <property type="entry name" value="NagB/RpiA_transferase-like"/>
</dbReference>
<dbReference type="SUPFAM" id="SSF100950">
    <property type="entry name" value="NagB/RpiA/CoA transferase-like"/>
    <property type="match status" value="1"/>
</dbReference>
<keyword evidence="2" id="KW-0805">Transcription regulation</keyword>
<dbReference type="InterPro" id="IPR001034">
    <property type="entry name" value="DeoR_HTH"/>
</dbReference>
<dbReference type="Proteomes" id="UP000199586">
    <property type="component" value="Unassembled WGS sequence"/>
</dbReference>
<dbReference type="Pfam" id="PF08220">
    <property type="entry name" value="HTH_DeoR"/>
    <property type="match status" value="1"/>
</dbReference>
<dbReference type="SUPFAM" id="SSF46785">
    <property type="entry name" value="Winged helix' DNA-binding domain"/>
    <property type="match status" value="1"/>
</dbReference>
<dbReference type="OrthoDB" id="9814815at2"/>
<reference evidence="6" key="1">
    <citation type="submission" date="2016-10" db="EMBL/GenBank/DDBJ databases">
        <authorList>
            <person name="Varghese N."/>
            <person name="Submissions S."/>
        </authorList>
    </citation>
    <scope>NUCLEOTIDE SEQUENCE [LARGE SCALE GENOMIC DNA]</scope>
    <source>
        <strain evidence="6">CGMCC 1.9113</strain>
    </source>
</reference>
<dbReference type="SMART" id="SM00420">
    <property type="entry name" value="HTH_DEOR"/>
    <property type="match status" value="1"/>
</dbReference>
<name>A0A1I5RP82_9SPHN</name>
<organism evidence="5 6">
    <name type="scientific">Sphingomonas rubra</name>
    <dbReference type="NCBI Taxonomy" id="634430"/>
    <lineage>
        <taxon>Bacteria</taxon>
        <taxon>Pseudomonadati</taxon>
        <taxon>Pseudomonadota</taxon>
        <taxon>Alphaproteobacteria</taxon>
        <taxon>Sphingomonadales</taxon>
        <taxon>Sphingomonadaceae</taxon>
        <taxon>Sphingomonas</taxon>
    </lineage>
</organism>
<evidence type="ECO:0000313" key="6">
    <source>
        <dbReference type="Proteomes" id="UP000199586"/>
    </source>
</evidence>
<dbReference type="Gene3D" id="3.40.50.1360">
    <property type="match status" value="1"/>
</dbReference>
<dbReference type="PANTHER" id="PTHR30363">
    <property type="entry name" value="HTH-TYPE TRANSCRIPTIONAL REGULATOR SRLR-RELATED"/>
    <property type="match status" value="1"/>
</dbReference>
<dbReference type="PRINTS" id="PR00037">
    <property type="entry name" value="HTHLACR"/>
</dbReference>
<evidence type="ECO:0000313" key="5">
    <source>
        <dbReference type="EMBL" id="SFP60364.1"/>
    </source>
</evidence>
<dbReference type="InterPro" id="IPR036390">
    <property type="entry name" value="WH_DNA-bd_sf"/>
</dbReference>
<dbReference type="STRING" id="634430.SAMN04488241_10425"/>
<sequence>MSGNATDVAAARHARIVELARAGGTVSVEALAQALDVTPQTIRKDLTLLERRSLLARVHGGAVATSGTANLAYAERRDLAVAAKQEIGAAAADLVPDGASLFINIGTTAEAIARHLVERRRLMVITNNLNVVDILAERPGIEVIAAGGRVRPDDRAVVGSIAMDFIRGFKVDFALIGASAIEPDGDFLDFDVDEVHVSRTIIRNARNVILAMDSSKAERAAPVRIGSLADIDWLVTDRASSRLQEACRFSQVELIVTRKIAS</sequence>
<protein>
    <submittedName>
        <fullName evidence="5">Transcriptional regulator, DeoR family</fullName>
    </submittedName>
</protein>
<dbReference type="PROSITE" id="PS51000">
    <property type="entry name" value="HTH_DEOR_2"/>
    <property type="match status" value="1"/>
</dbReference>
<feature type="domain" description="HTH deoR-type" evidence="4">
    <location>
        <begin position="9"/>
        <end position="64"/>
    </location>
</feature>
<dbReference type="InterPro" id="IPR050313">
    <property type="entry name" value="Carb_Metab_HTH_regulators"/>
</dbReference>
<evidence type="ECO:0000256" key="2">
    <source>
        <dbReference type="ARBA" id="ARBA00023015"/>
    </source>
</evidence>
<dbReference type="GO" id="GO:0003700">
    <property type="term" value="F:DNA-binding transcription factor activity"/>
    <property type="evidence" value="ECO:0007669"/>
    <property type="project" value="InterPro"/>
</dbReference>
<dbReference type="InterPro" id="IPR014036">
    <property type="entry name" value="DeoR-like_C"/>
</dbReference>
<keyword evidence="6" id="KW-1185">Reference proteome</keyword>
<evidence type="ECO:0000259" key="4">
    <source>
        <dbReference type="PROSITE" id="PS51000"/>
    </source>
</evidence>
<keyword evidence="1" id="KW-0678">Repressor</keyword>
<evidence type="ECO:0000256" key="3">
    <source>
        <dbReference type="ARBA" id="ARBA00023163"/>
    </source>
</evidence>